<proteinExistence type="predicted"/>
<protein>
    <submittedName>
        <fullName evidence="2">Uncharacterized protein</fullName>
    </submittedName>
</protein>
<gene>
    <name evidence="2" type="ORF">A9Z42_0073260</name>
</gene>
<name>A0A2H2ZI22_TRIPA</name>
<feature type="compositionally biased region" description="Low complexity" evidence="1">
    <location>
        <begin position="9"/>
        <end position="22"/>
    </location>
</feature>
<sequence>MDENPPHVVPDMSSDSQPSPQQVQLDEADGDIREAKIHFNLPGCPKKVLLDVQWRPTSRSGAFRVWTKVLFDDDTLEQAEQAIFLFNFPDKVQHLSLHPMPDPVQGGHTHVLHFDFMSPPTFVSPTKKLVSADPNSNETIKFFSNLVNLPTLDLPLNLATAATGSTTKMNLTVLEDMCKAFEDADGMHSVLSCLRLSTLYNGKGGFPTTPTQFPDANPPDYASSRKRPASHPTASQPGPRQRPRLDSQANSPRSHADQYQTGLDRLEELSRRIDTVAEQMESSRASTDARLTILDREPYGHSVTTAPDIDR</sequence>
<dbReference type="EMBL" id="LFMI01000693">
    <property type="protein sequence ID" value="OTA06563.1"/>
    <property type="molecule type" value="Genomic_DNA"/>
</dbReference>
<comment type="caution">
    <text evidence="2">The sequence shown here is derived from an EMBL/GenBank/DDBJ whole genome shotgun (WGS) entry which is preliminary data.</text>
</comment>
<feature type="region of interest" description="Disordered" evidence="1">
    <location>
        <begin position="277"/>
        <end position="311"/>
    </location>
</feature>
<feature type="compositionally biased region" description="Polar residues" evidence="1">
    <location>
        <begin position="247"/>
        <end position="261"/>
    </location>
</feature>
<evidence type="ECO:0000313" key="2">
    <source>
        <dbReference type="EMBL" id="OTA06563.1"/>
    </source>
</evidence>
<organism evidence="2 3">
    <name type="scientific">Trichoderma parareesei</name>
    <name type="common">Filamentous fungus</name>
    <dbReference type="NCBI Taxonomy" id="858221"/>
    <lineage>
        <taxon>Eukaryota</taxon>
        <taxon>Fungi</taxon>
        <taxon>Dikarya</taxon>
        <taxon>Ascomycota</taxon>
        <taxon>Pezizomycotina</taxon>
        <taxon>Sordariomycetes</taxon>
        <taxon>Hypocreomycetidae</taxon>
        <taxon>Hypocreales</taxon>
        <taxon>Hypocreaceae</taxon>
        <taxon>Trichoderma</taxon>
    </lineage>
</organism>
<evidence type="ECO:0000313" key="3">
    <source>
        <dbReference type="Proteomes" id="UP000219286"/>
    </source>
</evidence>
<evidence type="ECO:0000256" key="1">
    <source>
        <dbReference type="SAM" id="MobiDB-lite"/>
    </source>
</evidence>
<accession>A0A2H2ZI22</accession>
<feature type="region of interest" description="Disordered" evidence="1">
    <location>
        <begin position="207"/>
        <end position="261"/>
    </location>
</feature>
<keyword evidence="3" id="KW-1185">Reference proteome</keyword>
<reference evidence="2 3" key="1">
    <citation type="journal article" date="2015" name="Genome Announc.">
        <title>Genome sequence and annotation of Trichoderma parareesei, the ancestor of the cellulase producer Trichoderma reesei.</title>
        <authorList>
            <person name="Yang D."/>
            <person name="Pomraning K."/>
            <person name="Kopchinskiy A."/>
            <person name="Karimi Aghcheh R."/>
            <person name="Atanasova L."/>
            <person name="Chenthamara K."/>
            <person name="Baker S.E."/>
            <person name="Zhang R."/>
            <person name="Shen Q."/>
            <person name="Freitag M."/>
            <person name="Kubicek C.P."/>
            <person name="Druzhinina I.S."/>
        </authorList>
    </citation>
    <scope>NUCLEOTIDE SEQUENCE [LARGE SCALE GENOMIC DNA]</scope>
    <source>
        <strain evidence="2 3">CBS 125925</strain>
    </source>
</reference>
<feature type="region of interest" description="Disordered" evidence="1">
    <location>
        <begin position="1"/>
        <end position="22"/>
    </location>
</feature>
<dbReference type="OrthoDB" id="10432990at2759"/>
<dbReference type="AlphaFoldDB" id="A0A2H2ZI22"/>
<dbReference type="Proteomes" id="UP000219286">
    <property type="component" value="Unassembled WGS sequence"/>
</dbReference>